<organism evidence="2">
    <name type="scientific">Lactobacillus acidophilus (strain ATCC 700396 / NCK56 / N2 / NCFM)</name>
    <dbReference type="NCBI Taxonomy" id="272621"/>
    <lineage>
        <taxon>Bacteria</taxon>
        <taxon>Bacillati</taxon>
        <taxon>Bacillota</taxon>
        <taxon>Bacilli</taxon>
        <taxon>Lactobacillales</taxon>
        <taxon>Lactobacillaceae</taxon>
        <taxon>Lactobacillus</taxon>
    </lineage>
</organism>
<reference evidence="1 2" key="1">
    <citation type="journal article" date="2005" name="Proc. Natl. Acad. Sci. U.S.A.">
        <title>Complete genome sequence of the probiotic lactic acid bacterium Lactobacillus acidophilus NCFM.</title>
        <authorList>
            <person name="Altermann E."/>
            <person name="Russell W.M."/>
            <person name="Azcarate-Peril M.A."/>
            <person name="Barrangou R."/>
            <person name="Buck B.L."/>
            <person name="McAuliffe O."/>
            <person name="Souther N."/>
            <person name="Dobson A."/>
            <person name="Duong T."/>
            <person name="Callanan M."/>
            <person name="Lick S."/>
            <person name="Hamrick A."/>
            <person name="Cano R."/>
            <person name="Klaenhammer T.R."/>
        </authorList>
    </citation>
    <scope>NUCLEOTIDE SEQUENCE [LARGE SCALE GENOMIC DNA]</scope>
    <source>
        <strain evidence="2">ATCC 700396 / NCK56 / N2 / NCFM</strain>
    </source>
</reference>
<dbReference type="HOGENOM" id="CLU_024921_0_0_9"/>
<dbReference type="STRING" id="272621.LBA1094"/>
<gene>
    <name evidence="1" type="ordered locus">LBA1094</name>
</gene>
<dbReference type="Proteomes" id="UP000006381">
    <property type="component" value="Chromosome"/>
</dbReference>
<dbReference type="RefSeq" id="WP_011254337.1">
    <property type="nucleotide sequence ID" value="NC_006814.3"/>
</dbReference>
<accession>Q5FK36</accession>
<evidence type="ECO:0000313" key="2">
    <source>
        <dbReference type="Proteomes" id="UP000006381"/>
    </source>
</evidence>
<dbReference type="KEGG" id="lac:LBA1094"/>
<dbReference type="PATRIC" id="fig|272621.13.peg.1041"/>
<dbReference type="GeneID" id="93289799"/>
<dbReference type="AlphaFoldDB" id="Q5FK36"/>
<name>Q5FK36_LACAC</name>
<keyword evidence="2" id="KW-1185">Reference proteome</keyword>
<evidence type="ECO:0000313" key="1">
    <source>
        <dbReference type="EMBL" id="AAV42938.1"/>
    </source>
</evidence>
<proteinExistence type="predicted"/>
<dbReference type="EMBL" id="CP000033">
    <property type="protein sequence ID" value="AAV42938.1"/>
    <property type="molecule type" value="Genomic_DNA"/>
</dbReference>
<sequence>MNKITVNQLKPVEKINADKILQDFDLFAIKVEKDTYPIRETFLSVNKSKDKILQRIVALDYSEQDNKKIVYCLCRKNTVDVDKLNKALVEYNKDIFYPHKLNKDEIKQMPQIALLQLFFNQIIDQNVLEGSSLTGTLYLLGSSNSHNEGKTLNIDEFSLNDDLVARISTRCFSQIRVIDSDRLENMVGKPRLKINRKTKQIRLAGRGWKNDENKNYYLITPPVKNSKPTITKFLKLAARNHYATFVKSKSGMLYRLLDVFNQQFGQYFSPLAFKEIEVQSQQLSKSQDTETKKLKKKIEDFSDEHPITIVDVDGDNRDAVEYLTKSLKKINIKVVNSSETSLKLNIIHNTEHYAKNNLTDLYHPSVDTQHITVENLLIESLNATLYSAVKELIIKNDLKEKSISLIDNQEMPTQFTFFKQFRKDNDKKVLQFNFLPDNRFEIKELKNEDFDNNPFCSLSDEEVRSIELVIKDEINKNYFKVERTDKNTLPNVEFYEDMIEFTNHTITPALDKKDLLEASQSLNDQKYDHFIKLVESGHQDQYSASDVVSLLEKAKISKKTRSELVAILTEQYHFIISVDSRSAWARDHYLNGLTDINYYQEKSSLYYNVGVIGKGMNMSINKGSIVRKISPIDLLNDEDGLSSKDIFDLIDTMLVTFVKYTDLTVLPFPEKYLNEYYRLFVKNSDE</sequence>
<dbReference type="BioCyc" id="LACI272621:G1G49-1089-MONOMER"/>
<dbReference type="OrthoDB" id="5826790at2"/>
<protein>
    <submittedName>
        <fullName evidence="1">Putative ATPase</fullName>
    </submittedName>
</protein>
<dbReference type="eggNOG" id="ENOG5030XU8">
    <property type="taxonomic scope" value="Bacteria"/>
</dbReference>